<sequence>MVQSAGTQFDEIRRETVLARLPAALASSVEILCEAMVCHKRLLLLLSLGAALFLVVVQLAPDLGLPAVRAPPVSSVNSLLTKLSTSDTLRPGRDVEGTSSPGGVGRRALEQNNPAFLQASIAKVSTTKKALSRITPAGVLRPKS</sequence>
<reference evidence="3" key="1">
    <citation type="journal article" date="2020" name="Cell">
        <title>Large-Scale Comparative Analyses of Tick Genomes Elucidate Their Genetic Diversity and Vector Capacities.</title>
        <authorList>
            <consortium name="Tick Genome and Microbiome Consortium (TIGMIC)"/>
            <person name="Jia N."/>
            <person name="Wang J."/>
            <person name="Shi W."/>
            <person name="Du L."/>
            <person name="Sun Y."/>
            <person name="Zhan W."/>
            <person name="Jiang J.F."/>
            <person name="Wang Q."/>
            <person name="Zhang B."/>
            <person name="Ji P."/>
            <person name="Bell-Sakyi L."/>
            <person name="Cui X.M."/>
            <person name="Yuan T.T."/>
            <person name="Jiang B.G."/>
            <person name="Yang W.F."/>
            <person name="Lam T.T."/>
            <person name="Chang Q.C."/>
            <person name="Ding S.J."/>
            <person name="Wang X.J."/>
            <person name="Zhu J.G."/>
            <person name="Ruan X.D."/>
            <person name="Zhao L."/>
            <person name="Wei J.T."/>
            <person name="Ye R.Z."/>
            <person name="Que T.C."/>
            <person name="Du C.H."/>
            <person name="Zhou Y.H."/>
            <person name="Cheng J.X."/>
            <person name="Dai P.F."/>
            <person name="Guo W.B."/>
            <person name="Han X.H."/>
            <person name="Huang E.J."/>
            <person name="Li L.F."/>
            <person name="Wei W."/>
            <person name="Gao Y.C."/>
            <person name="Liu J.Z."/>
            <person name="Shao H.Z."/>
            <person name="Wang X."/>
            <person name="Wang C.C."/>
            <person name="Yang T.C."/>
            <person name="Huo Q.B."/>
            <person name="Li W."/>
            <person name="Chen H.Y."/>
            <person name="Chen S.E."/>
            <person name="Zhou L.G."/>
            <person name="Ni X.B."/>
            <person name="Tian J.H."/>
            <person name="Sheng Y."/>
            <person name="Liu T."/>
            <person name="Pan Y.S."/>
            <person name="Xia L.Y."/>
            <person name="Li J."/>
            <person name="Zhao F."/>
            <person name="Cao W.C."/>
        </authorList>
    </citation>
    <scope>NUCLEOTIDE SEQUENCE</scope>
    <source>
        <strain evidence="3">Rmic-2018</strain>
    </source>
</reference>
<evidence type="ECO:0000256" key="2">
    <source>
        <dbReference type="SAM" id="Phobius"/>
    </source>
</evidence>
<proteinExistence type="predicted"/>
<evidence type="ECO:0000313" key="3">
    <source>
        <dbReference type="EMBL" id="KAH8032189.1"/>
    </source>
</evidence>
<organism evidence="3 4">
    <name type="scientific">Rhipicephalus microplus</name>
    <name type="common">Cattle tick</name>
    <name type="synonym">Boophilus microplus</name>
    <dbReference type="NCBI Taxonomy" id="6941"/>
    <lineage>
        <taxon>Eukaryota</taxon>
        <taxon>Metazoa</taxon>
        <taxon>Ecdysozoa</taxon>
        <taxon>Arthropoda</taxon>
        <taxon>Chelicerata</taxon>
        <taxon>Arachnida</taxon>
        <taxon>Acari</taxon>
        <taxon>Parasitiformes</taxon>
        <taxon>Ixodida</taxon>
        <taxon>Ixodoidea</taxon>
        <taxon>Ixodidae</taxon>
        <taxon>Rhipicephalinae</taxon>
        <taxon>Rhipicephalus</taxon>
        <taxon>Boophilus</taxon>
    </lineage>
</organism>
<evidence type="ECO:0000256" key="1">
    <source>
        <dbReference type="SAM" id="MobiDB-lite"/>
    </source>
</evidence>
<gene>
    <name evidence="3" type="ORF">HPB51_023824</name>
</gene>
<protein>
    <submittedName>
        <fullName evidence="3">Uncharacterized protein</fullName>
    </submittedName>
</protein>
<keyword evidence="4" id="KW-1185">Reference proteome</keyword>
<dbReference type="AlphaFoldDB" id="A0A9J6EDM9"/>
<accession>A0A9J6EDM9</accession>
<comment type="caution">
    <text evidence="3">The sequence shown here is derived from an EMBL/GenBank/DDBJ whole genome shotgun (WGS) entry which is preliminary data.</text>
</comment>
<dbReference type="EMBL" id="JABSTU010000005">
    <property type="protein sequence ID" value="KAH8032189.1"/>
    <property type="molecule type" value="Genomic_DNA"/>
</dbReference>
<evidence type="ECO:0000313" key="4">
    <source>
        <dbReference type="Proteomes" id="UP000821866"/>
    </source>
</evidence>
<dbReference type="Proteomes" id="UP000821866">
    <property type="component" value="Chromosome 3"/>
</dbReference>
<keyword evidence="2" id="KW-0472">Membrane</keyword>
<feature type="region of interest" description="Disordered" evidence="1">
    <location>
        <begin position="84"/>
        <end position="108"/>
    </location>
</feature>
<reference evidence="3" key="2">
    <citation type="submission" date="2021-09" db="EMBL/GenBank/DDBJ databases">
        <authorList>
            <person name="Jia N."/>
            <person name="Wang J."/>
            <person name="Shi W."/>
            <person name="Du L."/>
            <person name="Sun Y."/>
            <person name="Zhan W."/>
            <person name="Jiang J."/>
            <person name="Wang Q."/>
            <person name="Zhang B."/>
            <person name="Ji P."/>
            <person name="Sakyi L.B."/>
            <person name="Cui X."/>
            <person name="Yuan T."/>
            <person name="Jiang B."/>
            <person name="Yang W."/>
            <person name="Lam T.T.-Y."/>
            <person name="Chang Q."/>
            <person name="Ding S."/>
            <person name="Wang X."/>
            <person name="Zhu J."/>
            <person name="Ruan X."/>
            <person name="Zhao L."/>
            <person name="Wei J."/>
            <person name="Que T."/>
            <person name="Du C."/>
            <person name="Cheng J."/>
            <person name="Dai P."/>
            <person name="Han X."/>
            <person name="Huang E."/>
            <person name="Gao Y."/>
            <person name="Liu J."/>
            <person name="Shao H."/>
            <person name="Ye R."/>
            <person name="Li L."/>
            <person name="Wei W."/>
            <person name="Wang X."/>
            <person name="Wang C."/>
            <person name="Huo Q."/>
            <person name="Li W."/>
            <person name="Guo W."/>
            <person name="Chen H."/>
            <person name="Chen S."/>
            <person name="Zhou L."/>
            <person name="Zhou L."/>
            <person name="Ni X."/>
            <person name="Tian J."/>
            <person name="Zhou Y."/>
            <person name="Sheng Y."/>
            <person name="Liu T."/>
            <person name="Pan Y."/>
            <person name="Xia L."/>
            <person name="Li J."/>
            <person name="Zhao F."/>
            <person name="Cao W."/>
        </authorList>
    </citation>
    <scope>NUCLEOTIDE SEQUENCE</scope>
    <source>
        <strain evidence="3">Rmic-2018</strain>
        <tissue evidence="3">Larvae</tissue>
    </source>
</reference>
<keyword evidence="2" id="KW-0812">Transmembrane</keyword>
<keyword evidence="2" id="KW-1133">Transmembrane helix</keyword>
<feature type="transmembrane region" description="Helical" evidence="2">
    <location>
        <begin position="42"/>
        <end position="60"/>
    </location>
</feature>
<name>A0A9J6EDM9_RHIMP</name>